<keyword evidence="4" id="KW-0472">Membrane</keyword>
<keyword evidence="4" id="KW-0812">Transmembrane</keyword>
<gene>
    <name evidence="5" type="ORF">ASUL_03419</name>
</gene>
<feature type="transmembrane region" description="Helical" evidence="4">
    <location>
        <begin position="59"/>
        <end position="77"/>
    </location>
</feature>
<feature type="transmembrane region" description="Helical" evidence="4">
    <location>
        <begin position="120"/>
        <end position="137"/>
    </location>
</feature>
<dbReference type="Gene3D" id="1.20.1250.20">
    <property type="entry name" value="MFS general substrate transporter like domains"/>
    <property type="match status" value="2"/>
</dbReference>
<comment type="subcellular location">
    <subcellularLocation>
        <location evidence="1">Cell membrane</location>
        <topology evidence="1">Multi-pass membrane protein</topology>
    </subcellularLocation>
</comment>
<dbReference type="SUPFAM" id="SSF103473">
    <property type="entry name" value="MFS general substrate transporter"/>
    <property type="match status" value="1"/>
</dbReference>
<dbReference type="EMBL" id="ASRH01000003">
    <property type="protein sequence ID" value="EWG07524.1"/>
    <property type="molecule type" value="Genomic_DNA"/>
</dbReference>
<evidence type="ECO:0000256" key="1">
    <source>
        <dbReference type="ARBA" id="ARBA00004651"/>
    </source>
</evidence>
<proteinExistence type="predicted"/>
<protein>
    <submittedName>
        <fullName evidence="5">Major facilitator superfamily protein</fullName>
    </submittedName>
</protein>
<dbReference type="PATRIC" id="fig|1326980.6.peg.671"/>
<dbReference type="Pfam" id="PF07690">
    <property type="entry name" value="MFS_1"/>
    <property type="match status" value="1"/>
</dbReference>
<dbReference type="InterPro" id="IPR011701">
    <property type="entry name" value="MFS"/>
</dbReference>
<dbReference type="PANTHER" id="PTHR43271:SF2">
    <property type="entry name" value="BLL2771 PROTEIN"/>
    <property type="match status" value="1"/>
</dbReference>
<name>W7L771_9CREN</name>
<feature type="transmembrane region" description="Helical" evidence="4">
    <location>
        <begin position="157"/>
        <end position="176"/>
    </location>
</feature>
<comment type="caution">
    <text evidence="5">The sequence shown here is derived from an EMBL/GenBank/DDBJ whole genome shotgun (WGS) entry which is preliminary data.</text>
</comment>
<dbReference type="InterPro" id="IPR036259">
    <property type="entry name" value="MFS_trans_sf"/>
</dbReference>
<feature type="transmembrane region" description="Helical" evidence="4">
    <location>
        <begin position="83"/>
        <end position="100"/>
    </location>
</feature>
<accession>W7L771</accession>
<keyword evidence="6" id="KW-1185">Reference proteome</keyword>
<feature type="transmembrane region" description="Helical" evidence="4">
    <location>
        <begin position="260"/>
        <end position="281"/>
    </location>
</feature>
<sequence length="287" mass="30887">MTLGLLIMSISAFLVSTSSTFFQVVLFYFLGGVGASLFFSSGGALLAELNKDKLGRVMGLYNASFSLGGIIGLNWVFLDQLLGFKFATTLLSAITLLSAFTNLRLPNYFPNWEVIRNVKVLYFGIATSGVWGVYYVVGELFPTFAHEYLHVSDVEGGVVTSLLLVSSLVGGLLGFLGDRGNKVKLLLFSSVMGVLPSLLLYTNLYVIGIVTLGVFNELAISILYSIVAVETKGLNSSVGLAEVNSLNIVLGTWLEPLASFSGHLAWVIVDVAALLPLLVVFKAIRTY</sequence>
<feature type="transmembrane region" description="Helical" evidence="4">
    <location>
        <begin position="28"/>
        <end position="47"/>
    </location>
</feature>
<dbReference type="PANTHER" id="PTHR43271">
    <property type="entry name" value="BLL2771 PROTEIN"/>
    <property type="match status" value="1"/>
</dbReference>
<feature type="transmembrane region" description="Helical" evidence="4">
    <location>
        <begin position="183"/>
        <end position="201"/>
    </location>
</feature>
<dbReference type="GO" id="GO:0022857">
    <property type="term" value="F:transmembrane transporter activity"/>
    <property type="evidence" value="ECO:0007669"/>
    <property type="project" value="InterPro"/>
</dbReference>
<organism evidence="5 6">
    <name type="scientific">Candidatus Aramenus sulfurataquae</name>
    <dbReference type="NCBI Taxonomy" id="1326980"/>
    <lineage>
        <taxon>Archaea</taxon>
        <taxon>Thermoproteota</taxon>
        <taxon>Thermoprotei</taxon>
        <taxon>Sulfolobales</taxon>
        <taxon>Sulfolobaceae</taxon>
        <taxon>Candidatus Aramenus</taxon>
    </lineage>
</organism>
<keyword evidence="3" id="KW-1003">Cell membrane</keyword>
<evidence type="ECO:0000256" key="4">
    <source>
        <dbReference type="SAM" id="Phobius"/>
    </source>
</evidence>
<evidence type="ECO:0000313" key="6">
    <source>
        <dbReference type="Proteomes" id="UP000054284"/>
    </source>
</evidence>
<evidence type="ECO:0000313" key="5">
    <source>
        <dbReference type="EMBL" id="EWG07524.1"/>
    </source>
</evidence>
<evidence type="ECO:0000256" key="2">
    <source>
        <dbReference type="ARBA" id="ARBA00022448"/>
    </source>
</evidence>
<keyword evidence="4" id="KW-1133">Transmembrane helix</keyword>
<reference evidence="5 6" key="1">
    <citation type="journal article" date="2014" name="Genome Announc.">
        <title>Draft Genome Sequence of the Sulfolobales Archaeon AZ1, Obtained through Metagenomic Analysis of a Mexican Hot Spring.</title>
        <authorList>
            <person name="Servin-Garciduenas L.E."/>
            <person name="Martinez-Romero E."/>
        </authorList>
    </citation>
    <scope>NUCLEOTIDE SEQUENCE [LARGE SCALE GENOMIC DNA]</scope>
    <source>
        <strain evidence="5">AZ1-illumnia</strain>
    </source>
</reference>
<dbReference type="Proteomes" id="UP000054284">
    <property type="component" value="Unassembled WGS sequence"/>
</dbReference>
<keyword evidence="2" id="KW-0813">Transport</keyword>
<dbReference type="AlphaFoldDB" id="W7L771"/>
<evidence type="ECO:0000256" key="3">
    <source>
        <dbReference type="ARBA" id="ARBA00022475"/>
    </source>
</evidence>
<dbReference type="GO" id="GO:0005886">
    <property type="term" value="C:plasma membrane"/>
    <property type="evidence" value="ECO:0007669"/>
    <property type="project" value="UniProtKB-SubCell"/>
</dbReference>